<dbReference type="InterPro" id="IPR001130">
    <property type="entry name" value="TatD-like"/>
</dbReference>
<reference evidence="2 3" key="1">
    <citation type="submission" date="2018-05" db="EMBL/GenBank/DDBJ databases">
        <title>Lujinxingia marina gen. nov. sp. nov., a new facultative anaerobic member of the class Deltaproteobacteria, and proposal of Lujinxingaceae fam. nov.</title>
        <authorList>
            <person name="Li C.-M."/>
        </authorList>
    </citation>
    <scope>NUCLEOTIDE SEQUENCE [LARGE SCALE GENOMIC DNA]</scope>
    <source>
        <strain evidence="2 3">B210</strain>
    </source>
</reference>
<dbReference type="GO" id="GO:0046872">
    <property type="term" value="F:metal ion binding"/>
    <property type="evidence" value="ECO:0007669"/>
    <property type="project" value="UniProtKB-KW"/>
</dbReference>
<dbReference type="AlphaFoldDB" id="A0A328C7E0"/>
<proteinExistence type="predicted"/>
<evidence type="ECO:0000313" key="3">
    <source>
        <dbReference type="Proteomes" id="UP000249169"/>
    </source>
</evidence>
<feature type="binding site" evidence="1">
    <location>
        <position position="132"/>
    </location>
    <ligand>
        <name>a divalent metal cation</name>
        <dbReference type="ChEBI" id="CHEBI:60240"/>
        <label>2</label>
    </ligand>
</feature>
<name>A0A328C7E0_9DELT</name>
<organism evidence="2 3">
    <name type="scientific">Lujinxingia litoralis</name>
    <dbReference type="NCBI Taxonomy" id="2211119"/>
    <lineage>
        <taxon>Bacteria</taxon>
        <taxon>Deltaproteobacteria</taxon>
        <taxon>Bradymonadales</taxon>
        <taxon>Lujinxingiaceae</taxon>
        <taxon>Lujinxingia</taxon>
    </lineage>
</organism>
<accession>A0A328C7E0</accession>
<feature type="binding site" evidence="1">
    <location>
        <position position="157"/>
    </location>
    <ligand>
        <name>a divalent metal cation</name>
        <dbReference type="ChEBI" id="CHEBI:60240"/>
        <label>2</label>
    </ligand>
</feature>
<dbReference type="GO" id="GO:0005829">
    <property type="term" value="C:cytosol"/>
    <property type="evidence" value="ECO:0007669"/>
    <property type="project" value="TreeGrafter"/>
</dbReference>
<keyword evidence="3" id="KW-1185">Reference proteome</keyword>
<dbReference type="OrthoDB" id="9810005at2"/>
<dbReference type="Pfam" id="PF01026">
    <property type="entry name" value="TatD_DNase"/>
    <property type="match status" value="1"/>
</dbReference>
<evidence type="ECO:0000256" key="1">
    <source>
        <dbReference type="PIRSR" id="PIRSR005902-1"/>
    </source>
</evidence>
<sequence>MIDAHCHLQFEAFDGEREAVICRAADVGVEALVIADYDGARRGMLAELGKTPGVAICVGLHPWALAGMDEQAIGRELQQIGEALRKSEWAAVGECGLDFVRATDADARAEQQRVLEALLDLANVHALPVVLHAVRCHSTLHALLRQRGGCPSGGIMHAYSGSSRQVPLFLMHGLDISVGSRLIRNPEKLRAVVGQVPLDRLHLETDSPDGLVMADSDRAFTEPADVVHIVRAVAEALGLAPETLARRCARNTRELFKLGEGRLGSA</sequence>
<feature type="binding site" evidence="1">
    <location>
        <position position="94"/>
    </location>
    <ligand>
        <name>a divalent metal cation</name>
        <dbReference type="ChEBI" id="CHEBI:60240"/>
        <label>1</label>
    </ligand>
</feature>
<dbReference type="PANTHER" id="PTHR46124:SF3">
    <property type="entry name" value="HYDROLASE"/>
    <property type="match status" value="1"/>
</dbReference>
<dbReference type="InterPro" id="IPR032466">
    <property type="entry name" value="Metal_Hydrolase"/>
</dbReference>
<dbReference type="PANTHER" id="PTHR46124">
    <property type="entry name" value="D-AMINOACYL-TRNA DEACYLASE"/>
    <property type="match status" value="1"/>
</dbReference>
<gene>
    <name evidence="2" type="ORF">DL240_06365</name>
</gene>
<dbReference type="Gene3D" id="3.20.20.140">
    <property type="entry name" value="Metal-dependent hydrolases"/>
    <property type="match status" value="1"/>
</dbReference>
<keyword evidence="1" id="KW-0479">Metal-binding</keyword>
<protein>
    <submittedName>
        <fullName evidence="2">Uncharacterized protein</fullName>
    </submittedName>
</protein>
<dbReference type="GO" id="GO:0016788">
    <property type="term" value="F:hydrolase activity, acting on ester bonds"/>
    <property type="evidence" value="ECO:0007669"/>
    <property type="project" value="InterPro"/>
</dbReference>
<evidence type="ECO:0000313" key="2">
    <source>
        <dbReference type="EMBL" id="RAL23773.1"/>
    </source>
</evidence>
<dbReference type="Proteomes" id="UP000249169">
    <property type="component" value="Unassembled WGS sequence"/>
</dbReference>
<dbReference type="CDD" id="cd01310">
    <property type="entry name" value="TatD_DNAse"/>
    <property type="match status" value="1"/>
</dbReference>
<feature type="binding site" evidence="1">
    <location>
        <position position="206"/>
    </location>
    <ligand>
        <name>a divalent metal cation</name>
        <dbReference type="ChEBI" id="CHEBI:60240"/>
        <label>1</label>
    </ligand>
</feature>
<feature type="binding site" evidence="1">
    <location>
        <position position="7"/>
    </location>
    <ligand>
        <name>a divalent metal cation</name>
        <dbReference type="ChEBI" id="CHEBI:60240"/>
        <label>1</label>
    </ligand>
</feature>
<dbReference type="RefSeq" id="WP_111729031.1">
    <property type="nucleotide sequence ID" value="NZ_QHKO01000002.1"/>
</dbReference>
<comment type="caution">
    <text evidence="2">The sequence shown here is derived from an EMBL/GenBank/DDBJ whole genome shotgun (WGS) entry which is preliminary data.</text>
</comment>
<dbReference type="EMBL" id="QHKO01000002">
    <property type="protein sequence ID" value="RAL23773.1"/>
    <property type="molecule type" value="Genomic_DNA"/>
</dbReference>
<dbReference type="SUPFAM" id="SSF51556">
    <property type="entry name" value="Metallo-dependent hydrolases"/>
    <property type="match status" value="1"/>
</dbReference>
<dbReference type="PIRSF" id="PIRSF005902">
    <property type="entry name" value="DNase_TatD"/>
    <property type="match status" value="1"/>
</dbReference>
<feature type="binding site" evidence="1">
    <location>
        <position position="5"/>
    </location>
    <ligand>
        <name>a divalent metal cation</name>
        <dbReference type="ChEBI" id="CHEBI:60240"/>
        <label>1</label>
    </ligand>
</feature>